<comment type="similarity">
    <text evidence="1">Belongs to the UPF0065 (bug) family.</text>
</comment>
<organism evidence="3 4">
    <name type="scientific">Ramlibacter pinisoli</name>
    <dbReference type="NCBI Taxonomy" id="2682844"/>
    <lineage>
        <taxon>Bacteria</taxon>
        <taxon>Pseudomonadati</taxon>
        <taxon>Pseudomonadota</taxon>
        <taxon>Betaproteobacteria</taxon>
        <taxon>Burkholderiales</taxon>
        <taxon>Comamonadaceae</taxon>
        <taxon>Ramlibacter</taxon>
    </lineage>
</organism>
<keyword evidence="2" id="KW-0732">Signal</keyword>
<evidence type="ECO:0000256" key="1">
    <source>
        <dbReference type="ARBA" id="ARBA00006987"/>
    </source>
</evidence>
<feature type="chain" id="PRO_5026799933" evidence="2">
    <location>
        <begin position="25"/>
        <end position="331"/>
    </location>
</feature>
<dbReference type="Gene3D" id="3.40.190.10">
    <property type="entry name" value="Periplasmic binding protein-like II"/>
    <property type="match status" value="1"/>
</dbReference>
<proteinExistence type="inferred from homology"/>
<name>A0A6N8IXV8_9BURK</name>
<dbReference type="PANTHER" id="PTHR42928">
    <property type="entry name" value="TRICARBOXYLATE-BINDING PROTEIN"/>
    <property type="match status" value="1"/>
</dbReference>
<dbReference type="PIRSF" id="PIRSF017082">
    <property type="entry name" value="YflP"/>
    <property type="match status" value="1"/>
</dbReference>
<evidence type="ECO:0000313" key="4">
    <source>
        <dbReference type="Proteomes" id="UP000469385"/>
    </source>
</evidence>
<dbReference type="Proteomes" id="UP000469385">
    <property type="component" value="Unassembled WGS sequence"/>
</dbReference>
<dbReference type="Pfam" id="PF03401">
    <property type="entry name" value="TctC"/>
    <property type="match status" value="1"/>
</dbReference>
<dbReference type="PANTHER" id="PTHR42928:SF5">
    <property type="entry name" value="BLR1237 PROTEIN"/>
    <property type="match status" value="1"/>
</dbReference>
<feature type="signal peptide" evidence="2">
    <location>
        <begin position="1"/>
        <end position="24"/>
    </location>
</feature>
<dbReference type="EMBL" id="WSEL01000009">
    <property type="protein sequence ID" value="MVQ31859.1"/>
    <property type="molecule type" value="Genomic_DNA"/>
</dbReference>
<gene>
    <name evidence="3" type="ORF">GON04_20545</name>
</gene>
<reference evidence="3 4" key="1">
    <citation type="submission" date="2019-12" db="EMBL/GenBank/DDBJ databases">
        <authorList>
            <person name="Huq M.A."/>
        </authorList>
    </citation>
    <scope>NUCLEOTIDE SEQUENCE [LARGE SCALE GENOMIC DNA]</scope>
    <source>
        <strain evidence="3 4">MAH-25</strain>
    </source>
</reference>
<comment type="caution">
    <text evidence="3">The sequence shown here is derived from an EMBL/GenBank/DDBJ whole genome shotgun (WGS) entry which is preliminary data.</text>
</comment>
<evidence type="ECO:0000256" key="2">
    <source>
        <dbReference type="SAM" id="SignalP"/>
    </source>
</evidence>
<dbReference type="CDD" id="cd13578">
    <property type="entry name" value="PBP2_Bug27"/>
    <property type="match status" value="1"/>
</dbReference>
<accession>A0A6N8IXV8</accession>
<dbReference type="AlphaFoldDB" id="A0A6N8IXV8"/>
<protein>
    <submittedName>
        <fullName evidence="3">Tripartite tricarboxylate transporter substrate binding protein</fullName>
    </submittedName>
</protein>
<dbReference type="RefSeq" id="WP_157399866.1">
    <property type="nucleotide sequence ID" value="NZ_WSEL01000009.1"/>
</dbReference>
<dbReference type="SUPFAM" id="SSF53850">
    <property type="entry name" value="Periplasmic binding protein-like II"/>
    <property type="match status" value="1"/>
</dbReference>
<dbReference type="InterPro" id="IPR005064">
    <property type="entry name" value="BUG"/>
</dbReference>
<evidence type="ECO:0000313" key="3">
    <source>
        <dbReference type="EMBL" id="MVQ31859.1"/>
    </source>
</evidence>
<sequence length="331" mass="34273">MHKRQSLKLIAGAVFAAAAGYAAAQGAAAPFPSKTITMVVPYAPGGSSDTRARQVAAKMGAILGQSVIVENKPGAAGNIGTDAIAKATPDGHVIGIGNLAPLTVNRSMMPKMPFDPATDLVPIGLIEKGPLVLMVSADKSPFKSFADLAAQAKSKPGTLSYASAGNGGAFHLAGELLEDAIGAPMVHVPYRGGGPATTDLIAGTVGFMFDMVPASLPYTKATPPKARALAVAADKRLPQYPDVPTFAELGIRNFEVSNWFGLVAPKGTPAPVIAKLNDALNRALKDPEIAERITSQGNILGGGTPEQFGQFIVAERARWSKIIQDKKIQAD</sequence>
<dbReference type="Gene3D" id="3.40.190.150">
    <property type="entry name" value="Bordetella uptake gene, domain 1"/>
    <property type="match status" value="1"/>
</dbReference>
<dbReference type="InterPro" id="IPR042100">
    <property type="entry name" value="Bug_dom1"/>
</dbReference>
<keyword evidence="4" id="KW-1185">Reference proteome</keyword>